<feature type="compositionally biased region" description="Low complexity" evidence="1">
    <location>
        <begin position="118"/>
        <end position="139"/>
    </location>
</feature>
<dbReference type="InterPro" id="IPR013083">
    <property type="entry name" value="Znf_RING/FYVE/PHD"/>
</dbReference>
<keyword evidence="3" id="KW-1185">Reference proteome</keyword>
<dbReference type="OrthoDB" id="27975at2759"/>
<dbReference type="InParanoid" id="A0A1X2HV50"/>
<dbReference type="PANTHER" id="PTHR10782">
    <property type="entry name" value="ZINC FINGER MIZ DOMAIN-CONTAINING PROTEIN"/>
    <property type="match status" value="1"/>
</dbReference>
<comment type="caution">
    <text evidence="2">The sequence shown here is derived from an EMBL/GenBank/DDBJ whole genome shotgun (WGS) entry which is preliminary data.</text>
</comment>
<protein>
    <submittedName>
        <fullName evidence="2">Uncharacterized protein</fullName>
    </submittedName>
</protein>
<dbReference type="PANTHER" id="PTHR10782:SF4">
    <property type="entry name" value="TONALLI, ISOFORM E"/>
    <property type="match status" value="1"/>
</dbReference>
<feature type="compositionally biased region" description="Acidic residues" evidence="1">
    <location>
        <begin position="70"/>
        <end position="81"/>
    </location>
</feature>
<dbReference type="Gene3D" id="3.30.40.10">
    <property type="entry name" value="Zinc/RING finger domain, C3HC4 (zinc finger)"/>
    <property type="match status" value="1"/>
</dbReference>
<dbReference type="Proteomes" id="UP000242180">
    <property type="component" value="Unassembled WGS sequence"/>
</dbReference>
<name>A0A1X2HV50_SYNRA</name>
<feature type="region of interest" description="Disordered" evidence="1">
    <location>
        <begin position="64"/>
        <end position="172"/>
    </location>
</feature>
<reference evidence="2 3" key="1">
    <citation type="submission" date="2016-07" db="EMBL/GenBank/DDBJ databases">
        <title>Pervasive Adenine N6-methylation of Active Genes in Fungi.</title>
        <authorList>
            <consortium name="DOE Joint Genome Institute"/>
            <person name="Mondo S.J."/>
            <person name="Dannebaum R.O."/>
            <person name="Kuo R.C."/>
            <person name="Labutti K."/>
            <person name="Haridas S."/>
            <person name="Kuo A."/>
            <person name="Salamov A."/>
            <person name="Ahrendt S.R."/>
            <person name="Lipzen A."/>
            <person name="Sullivan W."/>
            <person name="Andreopoulos W.B."/>
            <person name="Clum A."/>
            <person name="Lindquist E."/>
            <person name="Daum C."/>
            <person name="Ramamoorthy G.K."/>
            <person name="Gryganskyi A."/>
            <person name="Culley D."/>
            <person name="Magnuson J.K."/>
            <person name="James T.Y."/>
            <person name="O'Malley M.A."/>
            <person name="Stajich J.E."/>
            <person name="Spatafora J.W."/>
            <person name="Visel A."/>
            <person name="Grigoriev I.V."/>
        </authorList>
    </citation>
    <scope>NUCLEOTIDE SEQUENCE [LARGE SCALE GENOMIC DNA]</scope>
    <source>
        <strain evidence="2 3">NRRL 2496</strain>
    </source>
</reference>
<dbReference type="GO" id="GO:0000785">
    <property type="term" value="C:chromatin"/>
    <property type="evidence" value="ECO:0007669"/>
    <property type="project" value="TreeGrafter"/>
</dbReference>
<organism evidence="2 3">
    <name type="scientific">Syncephalastrum racemosum</name>
    <name type="common">Filamentous fungus</name>
    <dbReference type="NCBI Taxonomy" id="13706"/>
    <lineage>
        <taxon>Eukaryota</taxon>
        <taxon>Fungi</taxon>
        <taxon>Fungi incertae sedis</taxon>
        <taxon>Mucoromycota</taxon>
        <taxon>Mucoromycotina</taxon>
        <taxon>Mucoromycetes</taxon>
        <taxon>Mucorales</taxon>
        <taxon>Syncephalastraceae</taxon>
        <taxon>Syncephalastrum</taxon>
    </lineage>
</organism>
<evidence type="ECO:0000313" key="3">
    <source>
        <dbReference type="Proteomes" id="UP000242180"/>
    </source>
</evidence>
<gene>
    <name evidence="2" type="ORF">BCR43DRAFT_52167</name>
</gene>
<accession>A0A1X2HV50</accession>
<dbReference type="GO" id="GO:0016925">
    <property type="term" value="P:protein sumoylation"/>
    <property type="evidence" value="ECO:0007669"/>
    <property type="project" value="TreeGrafter"/>
</dbReference>
<evidence type="ECO:0000256" key="1">
    <source>
        <dbReference type="SAM" id="MobiDB-lite"/>
    </source>
</evidence>
<dbReference type="GO" id="GO:0061665">
    <property type="term" value="F:SUMO ligase activity"/>
    <property type="evidence" value="ECO:0007669"/>
    <property type="project" value="TreeGrafter"/>
</dbReference>
<dbReference type="STRING" id="13706.A0A1X2HV50"/>
<dbReference type="EMBL" id="MCGN01000001">
    <property type="protein sequence ID" value="ORZ03475.1"/>
    <property type="molecule type" value="Genomic_DNA"/>
</dbReference>
<proteinExistence type="predicted"/>
<dbReference type="AlphaFoldDB" id="A0A1X2HV50"/>
<evidence type="ECO:0000313" key="2">
    <source>
        <dbReference type="EMBL" id="ORZ03475.1"/>
    </source>
</evidence>
<sequence length="202" mass="22467">MQCFELSSYLAVNVENTSWKCPHCHGYTPPHQLARDFFFERLIQEAGKQAVEIEFRGDCDQWRVTRSETPDDGDDFDEDDEPDKKRLPASTEEPANVISLISDDEDDEPPQLPSGPSTTTTNMTTSHTATTTTTTTITTMPSAGQRRDGRSLSADLSPGTPADNSTSHSNKRSRLNFEFGDLNLEPDADFHRVLMGIDSNSH</sequence>